<accession>A0ACC0VPF2</accession>
<comment type="caution">
    <text evidence="1">The sequence shown here is derived from an EMBL/GenBank/DDBJ whole genome shotgun (WGS) entry which is preliminary data.</text>
</comment>
<evidence type="ECO:0000313" key="1">
    <source>
        <dbReference type="EMBL" id="KAI9908037.1"/>
    </source>
</evidence>
<evidence type="ECO:0000313" key="2">
    <source>
        <dbReference type="Proteomes" id="UP001163321"/>
    </source>
</evidence>
<name>A0ACC0VPF2_9STRA</name>
<keyword evidence="2" id="KW-1185">Reference proteome</keyword>
<reference evidence="1 2" key="1">
    <citation type="journal article" date="2022" name="bioRxiv">
        <title>The genome of the oomycete Peronosclerospora sorghi, a cosmopolitan pathogen of maize and sorghum, is inflated with dispersed pseudogenes.</title>
        <authorList>
            <person name="Fletcher K."/>
            <person name="Martin F."/>
            <person name="Isakeit T."/>
            <person name="Cavanaugh K."/>
            <person name="Magill C."/>
            <person name="Michelmore R."/>
        </authorList>
    </citation>
    <scope>NUCLEOTIDE SEQUENCE [LARGE SCALE GENOMIC DNA]</scope>
    <source>
        <strain evidence="1">P6</strain>
    </source>
</reference>
<proteinExistence type="predicted"/>
<dbReference type="Proteomes" id="UP001163321">
    <property type="component" value="Chromosome 8"/>
</dbReference>
<dbReference type="EMBL" id="CM047587">
    <property type="protein sequence ID" value="KAI9908037.1"/>
    <property type="molecule type" value="Genomic_DNA"/>
</dbReference>
<gene>
    <name evidence="1" type="ORF">PsorP6_003824</name>
</gene>
<sequence>MQRIHFNDGDYNKRLGPEGCAMVARSMVTNHTVRKLVIRDHAIGDDGAITLSIMLCNNTTLKSLELYGNSISDRGGEALAQALYGQDSLAQLCLKSLDLVQNRITWKRAQILLDALEVNLRLEAINMDANVMPTYLK</sequence>
<organism evidence="1 2">
    <name type="scientific">Peronosclerospora sorghi</name>
    <dbReference type="NCBI Taxonomy" id="230839"/>
    <lineage>
        <taxon>Eukaryota</taxon>
        <taxon>Sar</taxon>
        <taxon>Stramenopiles</taxon>
        <taxon>Oomycota</taxon>
        <taxon>Peronosporomycetes</taxon>
        <taxon>Peronosporales</taxon>
        <taxon>Peronosporaceae</taxon>
        <taxon>Peronosclerospora</taxon>
    </lineage>
</organism>
<protein>
    <submittedName>
        <fullName evidence="1">Uncharacterized protein</fullName>
    </submittedName>
</protein>